<keyword evidence="3" id="KW-0479">Metal-binding</keyword>
<dbReference type="Gene3D" id="3.40.350.10">
    <property type="entry name" value="Creatinase/prolidase N-terminal domain"/>
    <property type="match status" value="1"/>
</dbReference>
<dbReference type="PANTHER" id="PTHR43226">
    <property type="entry name" value="XAA-PRO AMINOPEPTIDASE 3"/>
    <property type="match status" value="1"/>
</dbReference>
<dbReference type="GO" id="GO:0070006">
    <property type="term" value="F:metalloaminopeptidase activity"/>
    <property type="evidence" value="ECO:0007669"/>
    <property type="project" value="InterPro"/>
</dbReference>
<dbReference type="SMART" id="SM01011">
    <property type="entry name" value="AMP_N"/>
    <property type="match status" value="1"/>
</dbReference>
<feature type="domain" description="Aminopeptidase P N-terminal" evidence="6">
    <location>
        <begin position="59"/>
        <end position="195"/>
    </location>
</feature>
<evidence type="ECO:0000313" key="7">
    <source>
        <dbReference type="EMBL" id="KZP15097.1"/>
    </source>
</evidence>
<dbReference type="Pfam" id="PF00557">
    <property type="entry name" value="Peptidase_M24"/>
    <property type="match status" value="1"/>
</dbReference>
<evidence type="ECO:0000256" key="3">
    <source>
        <dbReference type="ARBA" id="ARBA00022723"/>
    </source>
</evidence>
<dbReference type="OrthoDB" id="4215474at2759"/>
<dbReference type="InterPro" id="IPR007865">
    <property type="entry name" value="Aminopep_P_N"/>
</dbReference>
<evidence type="ECO:0000256" key="4">
    <source>
        <dbReference type="ARBA" id="ARBA00022801"/>
    </source>
</evidence>
<dbReference type="InterPro" id="IPR036005">
    <property type="entry name" value="Creatinase/aminopeptidase-like"/>
</dbReference>
<dbReference type="GO" id="GO:0006508">
    <property type="term" value="P:proteolysis"/>
    <property type="evidence" value="ECO:0007669"/>
    <property type="project" value="TreeGrafter"/>
</dbReference>
<proteinExistence type="inferred from homology"/>
<accession>A0A166DV02</accession>
<dbReference type="Proteomes" id="UP000076532">
    <property type="component" value="Unassembled WGS sequence"/>
</dbReference>
<dbReference type="PANTHER" id="PTHR43226:SF4">
    <property type="entry name" value="XAA-PRO AMINOPEPTIDASE 3"/>
    <property type="match status" value="1"/>
</dbReference>
<dbReference type="InterPro" id="IPR000994">
    <property type="entry name" value="Pept_M24"/>
</dbReference>
<dbReference type="EMBL" id="KV417608">
    <property type="protein sequence ID" value="KZP15097.1"/>
    <property type="molecule type" value="Genomic_DNA"/>
</dbReference>
<dbReference type="Gene3D" id="3.90.230.10">
    <property type="entry name" value="Creatinase/methionine aminopeptidase superfamily"/>
    <property type="match status" value="1"/>
</dbReference>
<dbReference type="Pfam" id="PF05195">
    <property type="entry name" value="AMP_N"/>
    <property type="match status" value="1"/>
</dbReference>
<gene>
    <name evidence="7" type="ORF">FIBSPDRAFT_959073</name>
</gene>
<reference evidence="7 8" key="1">
    <citation type="journal article" date="2016" name="Mol. Biol. Evol.">
        <title>Comparative Genomics of Early-Diverging Mushroom-Forming Fungi Provides Insights into the Origins of Lignocellulose Decay Capabilities.</title>
        <authorList>
            <person name="Nagy L.G."/>
            <person name="Riley R."/>
            <person name="Tritt A."/>
            <person name="Adam C."/>
            <person name="Daum C."/>
            <person name="Floudas D."/>
            <person name="Sun H."/>
            <person name="Yadav J.S."/>
            <person name="Pangilinan J."/>
            <person name="Larsson K.H."/>
            <person name="Matsuura K."/>
            <person name="Barry K."/>
            <person name="Labutti K."/>
            <person name="Kuo R."/>
            <person name="Ohm R.A."/>
            <person name="Bhattacharya S.S."/>
            <person name="Shirouzu T."/>
            <person name="Yoshinaga Y."/>
            <person name="Martin F.M."/>
            <person name="Grigoriev I.V."/>
            <person name="Hibbett D.S."/>
        </authorList>
    </citation>
    <scope>NUCLEOTIDE SEQUENCE [LARGE SCALE GENOMIC DNA]</scope>
    <source>
        <strain evidence="7 8">CBS 109695</strain>
    </source>
</reference>
<dbReference type="STRING" id="436010.A0A166DV02"/>
<dbReference type="AlphaFoldDB" id="A0A166DV02"/>
<keyword evidence="8" id="KW-1185">Reference proteome</keyword>
<evidence type="ECO:0000313" key="8">
    <source>
        <dbReference type="Proteomes" id="UP000076532"/>
    </source>
</evidence>
<dbReference type="CDD" id="cd01087">
    <property type="entry name" value="Prolidase"/>
    <property type="match status" value="1"/>
</dbReference>
<keyword evidence="5" id="KW-0464">Manganese</keyword>
<dbReference type="InterPro" id="IPR029149">
    <property type="entry name" value="Creatin/AminoP/Spt16_N"/>
</dbReference>
<evidence type="ECO:0000259" key="6">
    <source>
        <dbReference type="SMART" id="SM01011"/>
    </source>
</evidence>
<evidence type="ECO:0000256" key="5">
    <source>
        <dbReference type="ARBA" id="ARBA00023211"/>
    </source>
</evidence>
<dbReference type="GO" id="GO:0005739">
    <property type="term" value="C:mitochondrion"/>
    <property type="evidence" value="ECO:0007669"/>
    <property type="project" value="TreeGrafter"/>
</dbReference>
<evidence type="ECO:0000256" key="1">
    <source>
        <dbReference type="ARBA" id="ARBA00001936"/>
    </source>
</evidence>
<keyword evidence="4" id="KW-0378">Hydrolase</keyword>
<sequence>MSIRSLLATRNYVRPTIARSRRCFASAAPLPPVKPSLYGQPLSRSHPHLVKPSELNPGIPVKEYERRRKALMDSLPNGSIVVAVAAPIKYMSNNIFYKYRQASNFWYLTGFEEPDSAVIFEKDSSSRGYKMTLFSSGTDAHKAQWDGASTPHPEAATIFNAHAAVPITNFASHLKALTSLSSHVYVDLPDSATPRGSRSRKSVLKYLSDSVVRTEYDSILEALSSTKRKALAPEVAGLRAIKSSWEQNIMRAAADISGTAHAKTMRFTQPGLSESAAAAHFEYLCSVAGSQRPAYVPVVASGANARVIHYTSNNHIIQDGEMVLIDAGCEYNGYASDITRTFPANGKFSAAQADLYAAVLSAQKELCTLCTESAGLSMHELHRKSCQLLKVELNQIGFGLQTGDLERVLYPHFLSHPIGIDLHESSHFDRSGELKEGMVITIEPGIYVPPTPNFPSHFHDMGIRIEDDVLIGKNHATILSVNAPKEIADVEGACQGLLGLEPY</sequence>
<dbReference type="InterPro" id="IPR052433">
    <property type="entry name" value="X-Pro_dipept-like"/>
</dbReference>
<dbReference type="SUPFAM" id="SSF53092">
    <property type="entry name" value="Creatinase/prolidase N-terminal domain"/>
    <property type="match status" value="1"/>
</dbReference>
<protein>
    <submittedName>
        <fullName evidence="7">Peptidase M24</fullName>
    </submittedName>
</protein>
<evidence type="ECO:0000256" key="2">
    <source>
        <dbReference type="ARBA" id="ARBA00008766"/>
    </source>
</evidence>
<dbReference type="SUPFAM" id="SSF55920">
    <property type="entry name" value="Creatinase/aminopeptidase"/>
    <property type="match status" value="1"/>
</dbReference>
<dbReference type="GO" id="GO:0030145">
    <property type="term" value="F:manganese ion binding"/>
    <property type="evidence" value="ECO:0007669"/>
    <property type="project" value="InterPro"/>
</dbReference>
<comment type="cofactor">
    <cofactor evidence="1">
        <name>Mn(2+)</name>
        <dbReference type="ChEBI" id="CHEBI:29035"/>
    </cofactor>
</comment>
<name>A0A166DV02_9AGAM</name>
<comment type="similarity">
    <text evidence="2">Belongs to the peptidase M24B family.</text>
</comment>
<organism evidence="7 8">
    <name type="scientific">Athelia psychrophila</name>
    <dbReference type="NCBI Taxonomy" id="1759441"/>
    <lineage>
        <taxon>Eukaryota</taxon>
        <taxon>Fungi</taxon>
        <taxon>Dikarya</taxon>
        <taxon>Basidiomycota</taxon>
        <taxon>Agaricomycotina</taxon>
        <taxon>Agaricomycetes</taxon>
        <taxon>Agaricomycetidae</taxon>
        <taxon>Atheliales</taxon>
        <taxon>Atheliaceae</taxon>
        <taxon>Athelia</taxon>
    </lineage>
</organism>